<protein>
    <submittedName>
        <fullName evidence="1">Uncharacterized protein</fullName>
    </submittedName>
</protein>
<dbReference type="AlphaFoldDB" id="A0A0E9PHP2"/>
<dbReference type="EMBL" id="GBXM01105229">
    <property type="protein sequence ID" value="JAH03348.1"/>
    <property type="molecule type" value="Transcribed_RNA"/>
</dbReference>
<reference evidence="1" key="1">
    <citation type="submission" date="2014-11" db="EMBL/GenBank/DDBJ databases">
        <authorList>
            <person name="Amaro Gonzalez C."/>
        </authorList>
    </citation>
    <scope>NUCLEOTIDE SEQUENCE</scope>
</reference>
<evidence type="ECO:0000313" key="1">
    <source>
        <dbReference type="EMBL" id="JAH03348.1"/>
    </source>
</evidence>
<sequence length="29" mass="3375">MKIIKTQKGALACTLLKKLKYILRLNEDK</sequence>
<proteinExistence type="predicted"/>
<accession>A0A0E9PHP2</accession>
<organism evidence="1">
    <name type="scientific">Anguilla anguilla</name>
    <name type="common">European freshwater eel</name>
    <name type="synonym">Muraena anguilla</name>
    <dbReference type="NCBI Taxonomy" id="7936"/>
    <lineage>
        <taxon>Eukaryota</taxon>
        <taxon>Metazoa</taxon>
        <taxon>Chordata</taxon>
        <taxon>Craniata</taxon>
        <taxon>Vertebrata</taxon>
        <taxon>Euteleostomi</taxon>
        <taxon>Actinopterygii</taxon>
        <taxon>Neopterygii</taxon>
        <taxon>Teleostei</taxon>
        <taxon>Anguilliformes</taxon>
        <taxon>Anguillidae</taxon>
        <taxon>Anguilla</taxon>
    </lineage>
</organism>
<reference evidence="1" key="2">
    <citation type="journal article" date="2015" name="Fish Shellfish Immunol.">
        <title>Early steps in the European eel (Anguilla anguilla)-Vibrio vulnificus interaction in the gills: Role of the RtxA13 toxin.</title>
        <authorList>
            <person name="Callol A."/>
            <person name="Pajuelo D."/>
            <person name="Ebbesson L."/>
            <person name="Teles M."/>
            <person name="MacKenzie S."/>
            <person name="Amaro C."/>
        </authorList>
    </citation>
    <scope>NUCLEOTIDE SEQUENCE</scope>
</reference>
<name>A0A0E9PHP2_ANGAN</name>